<dbReference type="InterPro" id="IPR050833">
    <property type="entry name" value="Poly_Biosynth_Transport"/>
</dbReference>
<comment type="caution">
    <text evidence="8">The sequence shown here is derived from an EMBL/GenBank/DDBJ whole genome shotgun (WGS) entry which is preliminary data.</text>
</comment>
<sequence length="504" mass="54306">MKNSGSNMAHASVGQQTLRGLLQLGSSTLFTAGFRIVVVGVMARLLAPEDFGVVAISNIFVEFARLVTTSGLAQSLVHKRTLSEEEIRTAFTASLASGFLTMLGVIVAAPFIARFFELPALTNVLYVCSLIPPLIAVSMISSKLLERAHRFGPIARTEAMAYVAAQVCTGIPIAYFGGGVWALIIPQVISTLFTSLLLFRAQSHSLALYFGREEYRELMRLGTGFGLQRFANFAAQRGDYFVTGKLLGPLALGQYERSYVLMNLSNSLLAKALKTTLFPAFSRVAEDKERFAKAYLDSMSSAALITLPVSLACIVLADEIVETLLGQRWLDAATPFAILSLGIFARTCFKVAGSAANGLGLAYRNLVSQIIYAACVIVGAAIGSRWGINGVATSTLVAIFIVLLSFNHNVMRVVGIDWKAMARAIAPGLTSSLLLASAAWICVAYLRDAMVMPAVIRLLISGGVAGAVLLGATFGLPRLFLGRHVMGMLRRYIPDKKLLRRLYE</sequence>
<dbReference type="EMBL" id="JALHAT010000012">
    <property type="protein sequence ID" value="MCJ1960821.1"/>
    <property type="molecule type" value="Genomic_DNA"/>
</dbReference>
<feature type="transmembrane region" description="Helical" evidence="7">
    <location>
        <begin position="89"/>
        <end position="112"/>
    </location>
</feature>
<dbReference type="PANTHER" id="PTHR30250:SF10">
    <property type="entry name" value="LIPOPOLYSACCHARIDE BIOSYNTHESIS PROTEIN WZXC"/>
    <property type="match status" value="1"/>
</dbReference>
<keyword evidence="6 7" id="KW-0472">Membrane</keyword>
<accession>A0ABT0ACC8</accession>
<name>A0ABT0ACC8_9SPHN</name>
<dbReference type="RefSeq" id="WP_243799310.1">
    <property type="nucleotide sequence ID" value="NZ_JALHAT010000012.1"/>
</dbReference>
<feature type="transmembrane region" description="Helical" evidence="7">
    <location>
        <begin position="361"/>
        <end position="382"/>
    </location>
</feature>
<comment type="subcellular location">
    <subcellularLocation>
        <location evidence="1">Cell membrane</location>
        <topology evidence="1">Multi-pass membrane protein</topology>
    </subcellularLocation>
</comment>
<dbReference type="CDD" id="cd13127">
    <property type="entry name" value="MATE_tuaB_like"/>
    <property type="match status" value="1"/>
</dbReference>
<evidence type="ECO:0000256" key="7">
    <source>
        <dbReference type="SAM" id="Phobius"/>
    </source>
</evidence>
<keyword evidence="5 7" id="KW-1133">Transmembrane helix</keyword>
<keyword evidence="4 7" id="KW-0812">Transmembrane</keyword>
<comment type="similarity">
    <text evidence="2">Belongs to the polysaccharide synthase family.</text>
</comment>
<evidence type="ECO:0000313" key="9">
    <source>
        <dbReference type="Proteomes" id="UP001162802"/>
    </source>
</evidence>
<dbReference type="Proteomes" id="UP001162802">
    <property type="component" value="Unassembled WGS sequence"/>
</dbReference>
<dbReference type="Pfam" id="PF13440">
    <property type="entry name" value="Polysacc_synt_3"/>
    <property type="match status" value="1"/>
</dbReference>
<evidence type="ECO:0000256" key="4">
    <source>
        <dbReference type="ARBA" id="ARBA00022692"/>
    </source>
</evidence>
<feature type="transmembrane region" description="Helical" evidence="7">
    <location>
        <begin position="157"/>
        <end position="175"/>
    </location>
</feature>
<feature type="transmembrane region" description="Helical" evidence="7">
    <location>
        <begin position="124"/>
        <end position="145"/>
    </location>
</feature>
<evidence type="ECO:0000313" key="8">
    <source>
        <dbReference type="EMBL" id="MCJ1960821.1"/>
    </source>
</evidence>
<proteinExistence type="inferred from homology"/>
<evidence type="ECO:0000256" key="2">
    <source>
        <dbReference type="ARBA" id="ARBA00007430"/>
    </source>
</evidence>
<evidence type="ECO:0000256" key="6">
    <source>
        <dbReference type="ARBA" id="ARBA00023136"/>
    </source>
</evidence>
<feature type="transmembrane region" description="Helical" evidence="7">
    <location>
        <begin position="458"/>
        <end position="481"/>
    </location>
</feature>
<feature type="transmembrane region" description="Helical" evidence="7">
    <location>
        <begin position="388"/>
        <end position="406"/>
    </location>
</feature>
<feature type="transmembrane region" description="Helical" evidence="7">
    <location>
        <begin position="329"/>
        <end position="349"/>
    </location>
</feature>
<feature type="transmembrane region" description="Helical" evidence="7">
    <location>
        <begin position="426"/>
        <end position="446"/>
    </location>
</feature>
<reference evidence="8" key="1">
    <citation type="submission" date="2022-03" db="EMBL/GenBank/DDBJ databases">
        <title>Identification of a novel bacterium isolated from mangrove sediments.</title>
        <authorList>
            <person name="Pan X."/>
        </authorList>
    </citation>
    <scope>NUCLEOTIDE SEQUENCE</scope>
    <source>
        <strain evidence="8">B2637</strain>
    </source>
</reference>
<evidence type="ECO:0000256" key="3">
    <source>
        <dbReference type="ARBA" id="ARBA00022475"/>
    </source>
</evidence>
<organism evidence="8 9">
    <name type="scientific">Novosphingobium mangrovi</name>
    <name type="common">ex Hu et al. 2023</name>
    <dbReference type="NCBI Taxonomy" id="2930094"/>
    <lineage>
        <taxon>Bacteria</taxon>
        <taxon>Pseudomonadati</taxon>
        <taxon>Pseudomonadota</taxon>
        <taxon>Alphaproteobacteria</taxon>
        <taxon>Sphingomonadales</taxon>
        <taxon>Sphingomonadaceae</taxon>
        <taxon>Novosphingobium</taxon>
    </lineage>
</organism>
<evidence type="ECO:0000256" key="1">
    <source>
        <dbReference type="ARBA" id="ARBA00004651"/>
    </source>
</evidence>
<keyword evidence="9" id="KW-1185">Reference proteome</keyword>
<evidence type="ECO:0000256" key="5">
    <source>
        <dbReference type="ARBA" id="ARBA00022989"/>
    </source>
</evidence>
<feature type="transmembrane region" description="Helical" evidence="7">
    <location>
        <begin position="21"/>
        <end position="45"/>
    </location>
</feature>
<dbReference type="PANTHER" id="PTHR30250">
    <property type="entry name" value="PST FAMILY PREDICTED COLANIC ACID TRANSPORTER"/>
    <property type="match status" value="1"/>
</dbReference>
<protein>
    <submittedName>
        <fullName evidence="8">Lipopolysaccharide biosynthesis protein</fullName>
    </submittedName>
</protein>
<feature type="transmembrane region" description="Helical" evidence="7">
    <location>
        <begin position="298"/>
        <end position="317"/>
    </location>
</feature>
<gene>
    <name evidence="8" type="ORF">MTR65_09040</name>
</gene>
<keyword evidence="3" id="KW-1003">Cell membrane</keyword>